<protein>
    <submittedName>
        <fullName evidence="1">Uncharacterized protein</fullName>
    </submittedName>
</protein>
<dbReference type="AlphaFoldDB" id="A0A431VF52"/>
<reference evidence="1 2" key="1">
    <citation type="submission" date="2018-12" db="EMBL/GenBank/DDBJ databases">
        <title>Deinococcus radiophilus ATCC 27603 genome sequencing and assembly.</title>
        <authorList>
            <person name="Maclea K.S."/>
            <person name="Maynard C.R."/>
        </authorList>
    </citation>
    <scope>NUCLEOTIDE SEQUENCE [LARGE SCALE GENOMIC DNA]</scope>
    <source>
        <strain evidence="1 2">ATCC 27603</strain>
    </source>
</reference>
<dbReference type="Proteomes" id="UP000277766">
    <property type="component" value="Unassembled WGS sequence"/>
</dbReference>
<evidence type="ECO:0000313" key="1">
    <source>
        <dbReference type="EMBL" id="RTR17900.1"/>
    </source>
</evidence>
<sequence length="170" mass="19058">MQDIYQTLGNDADLGRDPQRYAAALSDMLAGKRIKGADARVVTLALLSSALEFQPWSRRYCDGRCTYAPSMHNGATQRLLHLGVEVHPDPVLQSVWATDSHFGLEGYAQQQLEGQRGEPLLLELLDSAIDGLGCHEEQRHAEVKETRLRMREMLLRTAVVCIDWWVVATV</sequence>
<keyword evidence="2" id="KW-1185">Reference proteome</keyword>
<dbReference type="RefSeq" id="WP_126353698.1">
    <property type="nucleotide sequence ID" value="NZ_CP086380.1"/>
</dbReference>
<accession>A0A431VF52</accession>
<name>A0A431VF52_9DEIO</name>
<dbReference type="EMBL" id="RXPE01000070">
    <property type="protein sequence ID" value="RTR17900.1"/>
    <property type="molecule type" value="Genomic_DNA"/>
</dbReference>
<gene>
    <name evidence="1" type="ORF">EJ104_13720</name>
</gene>
<comment type="caution">
    <text evidence="1">The sequence shown here is derived from an EMBL/GenBank/DDBJ whole genome shotgun (WGS) entry which is preliminary data.</text>
</comment>
<organism evidence="1 2">
    <name type="scientific">Deinococcus radiophilus</name>
    <dbReference type="NCBI Taxonomy" id="32062"/>
    <lineage>
        <taxon>Bacteria</taxon>
        <taxon>Thermotogati</taxon>
        <taxon>Deinococcota</taxon>
        <taxon>Deinococci</taxon>
        <taxon>Deinococcales</taxon>
        <taxon>Deinococcaceae</taxon>
        <taxon>Deinococcus</taxon>
    </lineage>
</organism>
<evidence type="ECO:0000313" key="2">
    <source>
        <dbReference type="Proteomes" id="UP000277766"/>
    </source>
</evidence>
<proteinExistence type="predicted"/>
<dbReference type="OrthoDB" id="77511at2"/>